<keyword evidence="13" id="KW-1185">Reference proteome</keyword>
<evidence type="ECO:0000256" key="9">
    <source>
        <dbReference type="ARBA" id="ARBA00073799"/>
    </source>
</evidence>
<dbReference type="InterPro" id="IPR012223">
    <property type="entry name" value="TEII"/>
</dbReference>
<comment type="caution">
    <text evidence="12">The sequence shown here is derived from an EMBL/GenBank/DDBJ whole genome shotgun (WGS) entry which is preliminary data.</text>
</comment>
<dbReference type="InterPro" id="IPR001031">
    <property type="entry name" value="Thioesterase"/>
</dbReference>
<evidence type="ECO:0000256" key="5">
    <source>
        <dbReference type="ARBA" id="ARBA00022832"/>
    </source>
</evidence>
<keyword evidence="7" id="KW-0275">Fatty acid biosynthesis</keyword>
<dbReference type="GO" id="GO:0016297">
    <property type="term" value="F:fatty acyl-[ACP] hydrolase activity"/>
    <property type="evidence" value="ECO:0007669"/>
    <property type="project" value="UniProtKB-EC"/>
</dbReference>
<evidence type="ECO:0000313" key="12">
    <source>
        <dbReference type="EMBL" id="KAG5842962.1"/>
    </source>
</evidence>
<evidence type="ECO:0000256" key="2">
    <source>
        <dbReference type="ARBA" id="ARBA00012480"/>
    </source>
</evidence>
<evidence type="ECO:0000256" key="6">
    <source>
        <dbReference type="ARBA" id="ARBA00023098"/>
    </source>
</evidence>
<comment type="similarity">
    <text evidence="1">Belongs to the thioesterase family.</text>
</comment>
<dbReference type="InterPro" id="IPR029058">
    <property type="entry name" value="AB_hydrolase_fold"/>
</dbReference>
<dbReference type="GO" id="GO:0051792">
    <property type="term" value="P:medium-chain fatty acid biosynthetic process"/>
    <property type="evidence" value="ECO:0007669"/>
    <property type="project" value="UniProtKB-ARBA"/>
</dbReference>
<dbReference type="EMBL" id="JAFIRN010000009">
    <property type="protein sequence ID" value="KAG5842962.1"/>
    <property type="molecule type" value="Genomic_DNA"/>
</dbReference>
<dbReference type="Gene3D" id="3.40.50.1820">
    <property type="entry name" value="alpha/beta hydrolase"/>
    <property type="match status" value="1"/>
</dbReference>
<dbReference type="Pfam" id="PF00975">
    <property type="entry name" value="Thioesterase"/>
    <property type="match status" value="1"/>
</dbReference>
<reference evidence="12" key="1">
    <citation type="submission" date="2021-01" db="EMBL/GenBank/DDBJ databases">
        <title>A chromosome-scale assembly of European eel, Anguilla anguilla.</title>
        <authorList>
            <person name="Henkel C."/>
            <person name="Jong-Raadsen S.A."/>
            <person name="Dufour S."/>
            <person name="Weltzien F.-A."/>
            <person name="Palstra A.P."/>
            <person name="Pelster B."/>
            <person name="Spaink H.P."/>
            <person name="Van Den Thillart G.E."/>
            <person name="Jansen H."/>
            <person name="Zahm M."/>
            <person name="Klopp C."/>
            <person name="Cedric C."/>
            <person name="Louis A."/>
            <person name="Berthelot C."/>
            <person name="Parey E."/>
            <person name="Roest Crollius H."/>
            <person name="Montfort J."/>
            <person name="Robinson-Rechavi M."/>
            <person name="Bucao C."/>
            <person name="Bouchez O."/>
            <person name="Gislard M."/>
            <person name="Lluch J."/>
            <person name="Milhes M."/>
            <person name="Lampietro C."/>
            <person name="Lopez Roques C."/>
            <person name="Donnadieu C."/>
            <person name="Braasch I."/>
            <person name="Desvignes T."/>
            <person name="Postlethwait J."/>
            <person name="Bobe J."/>
            <person name="Guiguen Y."/>
            <person name="Dirks R."/>
        </authorList>
    </citation>
    <scope>NUCLEOTIDE SEQUENCE</scope>
    <source>
        <strain evidence="12">Tag_6206</strain>
        <tissue evidence="12">Liver</tissue>
    </source>
</reference>
<dbReference type="EC" id="3.1.2.14" evidence="2"/>
<dbReference type="PANTHER" id="PTHR11487:SF0">
    <property type="entry name" value="S-ACYL FATTY ACID SYNTHASE THIOESTERASE, MEDIUM CHAIN"/>
    <property type="match status" value="1"/>
</dbReference>
<keyword evidence="4" id="KW-0378">Hydrolase</keyword>
<dbReference type="Proteomes" id="UP001044222">
    <property type="component" value="Chromosome 9"/>
</dbReference>
<dbReference type="PANTHER" id="PTHR11487">
    <property type="entry name" value="THIOESTERASE"/>
    <property type="match status" value="1"/>
</dbReference>
<evidence type="ECO:0000256" key="8">
    <source>
        <dbReference type="ARBA" id="ARBA00048536"/>
    </source>
</evidence>
<organism evidence="12 13">
    <name type="scientific">Anguilla anguilla</name>
    <name type="common">European freshwater eel</name>
    <name type="synonym">Muraena anguilla</name>
    <dbReference type="NCBI Taxonomy" id="7936"/>
    <lineage>
        <taxon>Eukaryota</taxon>
        <taxon>Metazoa</taxon>
        <taxon>Chordata</taxon>
        <taxon>Craniata</taxon>
        <taxon>Vertebrata</taxon>
        <taxon>Euteleostomi</taxon>
        <taxon>Actinopterygii</taxon>
        <taxon>Neopterygii</taxon>
        <taxon>Teleostei</taxon>
        <taxon>Anguilliformes</taxon>
        <taxon>Anguillidae</taxon>
        <taxon>Anguilla</taxon>
    </lineage>
</organism>
<feature type="domain" description="Thioesterase" evidence="11">
    <location>
        <begin position="17"/>
        <end position="240"/>
    </location>
</feature>
<proteinExistence type="inferred from homology"/>
<evidence type="ECO:0000259" key="11">
    <source>
        <dbReference type="Pfam" id="PF00975"/>
    </source>
</evidence>
<dbReference type="ESTHER" id="angan-a0a9d3m7e3">
    <property type="family name" value="Thioesterase"/>
</dbReference>
<evidence type="ECO:0000256" key="10">
    <source>
        <dbReference type="ARBA" id="ARBA00079653"/>
    </source>
</evidence>
<name>A0A9D3M7E3_ANGAN</name>
<dbReference type="AlphaFoldDB" id="A0A9D3M7E3"/>
<dbReference type="OMA" id="PGHGTNQ"/>
<keyword evidence="5" id="KW-0276">Fatty acid metabolism</keyword>
<keyword evidence="3" id="KW-0444">Lipid biosynthesis</keyword>
<evidence type="ECO:0000256" key="7">
    <source>
        <dbReference type="ARBA" id="ARBA00023160"/>
    </source>
</evidence>
<evidence type="ECO:0000256" key="1">
    <source>
        <dbReference type="ARBA" id="ARBA00007169"/>
    </source>
</evidence>
<protein>
    <recommendedName>
        <fullName evidence="9">S-acyl fatty acid synthase thioesterase, medium chain</fullName>
        <ecNumber evidence="2">3.1.2.14</ecNumber>
    </recommendedName>
    <alternativeName>
        <fullName evidence="10">Thioesterase II</fullName>
    </alternativeName>
</protein>
<evidence type="ECO:0000256" key="4">
    <source>
        <dbReference type="ARBA" id="ARBA00022801"/>
    </source>
</evidence>
<dbReference type="FunFam" id="3.40.50.1820:FF:000153">
    <property type="entry name" value="Surfactin synthase thioesterase subunit"/>
    <property type="match status" value="1"/>
</dbReference>
<gene>
    <name evidence="12" type="ORF">ANANG_G00183340</name>
</gene>
<evidence type="ECO:0000256" key="3">
    <source>
        <dbReference type="ARBA" id="ARBA00022516"/>
    </source>
</evidence>
<comment type="catalytic activity">
    <reaction evidence="8">
        <text>(9Z)-octadecenoyl-[ACP] + H2O = (9Z)-octadecenoate + holo-[ACP] + H(+)</text>
        <dbReference type="Rhea" id="RHEA:15057"/>
        <dbReference type="Rhea" id="RHEA-COMP:9685"/>
        <dbReference type="Rhea" id="RHEA-COMP:9924"/>
        <dbReference type="ChEBI" id="CHEBI:15377"/>
        <dbReference type="ChEBI" id="CHEBI:15378"/>
        <dbReference type="ChEBI" id="CHEBI:30823"/>
        <dbReference type="ChEBI" id="CHEBI:64479"/>
        <dbReference type="ChEBI" id="CHEBI:78783"/>
        <dbReference type="EC" id="3.1.2.14"/>
    </reaction>
</comment>
<evidence type="ECO:0000313" key="13">
    <source>
        <dbReference type="Proteomes" id="UP001044222"/>
    </source>
</evidence>
<keyword evidence="6" id="KW-0443">Lipid metabolism</keyword>
<accession>A0A9D3M7E3</accession>
<sequence length="254" mass="28571">MEKVINCFQRNPDASVRLLCFPWAGGGSIHYARWGKLVPSSIEVYAVKLAGRESRAKEPFCKSMEQIVDEVIGALLPELREKPFALFGHSFGSLACYATAERLKRVHNLEPAHLFLSGASAPYSETRKNAPNRSGLSDEDFLHWITTMGGTPPEILANPEILKLFLPVLKADLHVVENYQCSKPDSPFLSCHVTCFDGKEDIPHDLQAWRHVTRGEFTVKMLPGPHFYLKDPSNEKVILDIVTRHLETAEIDYL</sequence>
<dbReference type="SUPFAM" id="SSF53474">
    <property type="entry name" value="alpha/beta-Hydrolases"/>
    <property type="match status" value="1"/>
</dbReference>